<reference evidence="1 2" key="1">
    <citation type="journal article" date="2023" name="Nucleic Acids Res.">
        <title>The hologenome of Daphnia magna reveals possible DNA methylation and microbiome-mediated evolution of the host genome.</title>
        <authorList>
            <person name="Chaturvedi A."/>
            <person name="Li X."/>
            <person name="Dhandapani V."/>
            <person name="Marshall H."/>
            <person name="Kissane S."/>
            <person name="Cuenca-Cambronero M."/>
            <person name="Asole G."/>
            <person name="Calvet F."/>
            <person name="Ruiz-Romero M."/>
            <person name="Marangio P."/>
            <person name="Guigo R."/>
            <person name="Rago D."/>
            <person name="Mirbahai L."/>
            <person name="Eastwood N."/>
            <person name="Colbourne J.K."/>
            <person name="Zhou J."/>
            <person name="Mallon E."/>
            <person name="Orsini L."/>
        </authorList>
    </citation>
    <scope>NUCLEOTIDE SEQUENCE [LARGE SCALE GENOMIC DNA]</scope>
    <source>
        <strain evidence="1">LRV0_1</strain>
    </source>
</reference>
<protein>
    <submittedName>
        <fullName evidence="1">Uncharacterized protein</fullName>
    </submittedName>
</protein>
<comment type="caution">
    <text evidence="1">The sequence shown here is derived from an EMBL/GenBank/DDBJ whole genome shotgun (WGS) entry which is preliminary data.</text>
</comment>
<dbReference type="Proteomes" id="UP001234178">
    <property type="component" value="Unassembled WGS sequence"/>
</dbReference>
<name>A0ABQ9YPQ2_9CRUS</name>
<accession>A0ABQ9YPQ2</accession>
<organism evidence="1 2">
    <name type="scientific">Daphnia magna</name>
    <dbReference type="NCBI Taxonomy" id="35525"/>
    <lineage>
        <taxon>Eukaryota</taxon>
        <taxon>Metazoa</taxon>
        <taxon>Ecdysozoa</taxon>
        <taxon>Arthropoda</taxon>
        <taxon>Crustacea</taxon>
        <taxon>Branchiopoda</taxon>
        <taxon>Diplostraca</taxon>
        <taxon>Cladocera</taxon>
        <taxon>Anomopoda</taxon>
        <taxon>Daphniidae</taxon>
        <taxon>Daphnia</taxon>
    </lineage>
</organism>
<proteinExistence type="predicted"/>
<evidence type="ECO:0000313" key="2">
    <source>
        <dbReference type="Proteomes" id="UP001234178"/>
    </source>
</evidence>
<evidence type="ECO:0000313" key="1">
    <source>
        <dbReference type="EMBL" id="KAK4002595.1"/>
    </source>
</evidence>
<dbReference type="EMBL" id="JAOYFB010000001">
    <property type="protein sequence ID" value="KAK4002595.1"/>
    <property type="molecule type" value="Genomic_DNA"/>
</dbReference>
<gene>
    <name evidence="1" type="ORF">OUZ56_004409</name>
</gene>
<sequence length="81" mass="9517">MYEACESDDRKEQQMDSIVAIPSSRHRCWNHPPGLCCLLSFFCVCRPVEKRRKKYQQEYEAYRDAGVIIPSPTNEQTFTLD</sequence>
<keyword evidence="2" id="KW-1185">Reference proteome</keyword>